<protein>
    <submittedName>
        <fullName evidence="2">Uncharacterized protein</fullName>
    </submittedName>
</protein>
<accession>A0A3L6FIA6</accession>
<gene>
    <name evidence="2" type="ORF">Zm00014a_029922</name>
</gene>
<evidence type="ECO:0000313" key="2">
    <source>
        <dbReference type="EMBL" id="PWZ32081.1"/>
    </source>
</evidence>
<dbReference type="Proteomes" id="UP000251960">
    <property type="component" value="Chromosome 3"/>
</dbReference>
<evidence type="ECO:0000313" key="3">
    <source>
        <dbReference type="Proteomes" id="UP000251960"/>
    </source>
</evidence>
<dbReference type="AlphaFoldDB" id="A0A3L6FIA6"/>
<sequence length="88" mass="9476">MAASAVQPPLPACNAVPKPYIASTNLRACIHAARLPRHLASPVRQADMLPWPPANRSQPHVPGNGSCRAQPCVQPPPERSRCSLLRRA</sequence>
<dbReference type="EMBL" id="NCVQ01000004">
    <property type="protein sequence ID" value="PWZ32081.1"/>
    <property type="molecule type" value="Genomic_DNA"/>
</dbReference>
<organism evidence="2 3">
    <name type="scientific">Zea mays</name>
    <name type="common">Maize</name>
    <dbReference type="NCBI Taxonomy" id="4577"/>
    <lineage>
        <taxon>Eukaryota</taxon>
        <taxon>Viridiplantae</taxon>
        <taxon>Streptophyta</taxon>
        <taxon>Embryophyta</taxon>
        <taxon>Tracheophyta</taxon>
        <taxon>Spermatophyta</taxon>
        <taxon>Magnoliopsida</taxon>
        <taxon>Liliopsida</taxon>
        <taxon>Poales</taxon>
        <taxon>Poaceae</taxon>
        <taxon>PACMAD clade</taxon>
        <taxon>Panicoideae</taxon>
        <taxon>Andropogonodae</taxon>
        <taxon>Andropogoneae</taxon>
        <taxon>Tripsacinae</taxon>
        <taxon>Zea</taxon>
    </lineage>
</organism>
<reference evidence="2 3" key="1">
    <citation type="journal article" date="2018" name="Nat. Genet.">
        <title>Extensive intraspecific gene order and gene structural variations between Mo17 and other maize genomes.</title>
        <authorList>
            <person name="Sun S."/>
            <person name="Zhou Y."/>
            <person name="Chen J."/>
            <person name="Shi J."/>
            <person name="Zhao H."/>
            <person name="Zhao H."/>
            <person name="Song W."/>
            <person name="Zhang M."/>
            <person name="Cui Y."/>
            <person name="Dong X."/>
            <person name="Liu H."/>
            <person name="Ma X."/>
            <person name="Jiao Y."/>
            <person name="Wang B."/>
            <person name="Wei X."/>
            <person name="Stein J.C."/>
            <person name="Glaubitz J.C."/>
            <person name="Lu F."/>
            <person name="Yu G."/>
            <person name="Liang C."/>
            <person name="Fengler K."/>
            <person name="Li B."/>
            <person name="Rafalski A."/>
            <person name="Schnable P.S."/>
            <person name="Ware D.H."/>
            <person name="Buckler E.S."/>
            <person name="Lai J."/>
        </authorList>
    </citation>
    <scope>NUCLEOTIDE SEQUENCE [LARGE SCALE GENOMIC DNA]</scope>
    <source>
        <strain evidence="3">cv. Missouri 17</strain>
        <tissue evidence="2">Seedling</tissue>
    </source>
</reference>
<name>A0A3L6FIA6_MAIZE</name>
<comment type="caution">
    <text evidence="2">The sequence shown here is derived from an EMBL/GenBank/DDBJ whole genome shotgun (WGS) entry which is preliminary data.</text>
</comment>
<evidence type="ECO:0000256" key="1">
    <source>
        <dbReference type="SAM" id="MobiDB-lite"/>
    </source>
</evidence>
<feature type="region of interest" description="Disordered" evidence="1">
    <location>
        <begin position="47"/>
        <end position="88"/>
    </location>
</feature>
<proteinExistence type="predicted"/>